<evidence type="ECO:0000313" key="3">
    <source>
        <dbReference type="Proteomes" id="UP000295399"/>
    </source>
</evidence>
<gene>
    <name evidence="2" type="ORF">EV659_10830</name>
</gene>
<dbReference type="PANTHER" id="PTHR47234:SF2">
    <property type="entry name" value="TONB-DEPENDENT RECEPTOR"/>
    <property type="match status" value="1"/>
</dbReference>
<feature type="compositionally biased region" description="Polar residues" evidence="1">
    <location>
        <begin position="29"/>
        <end position="39"/>
    </location>
</feature>
<dbReference type="Proteomes" id="UP000295399">
    <property type="component" value="Unassembled WGS sequence"/>
</dbReference>
<evidence type="ECO:0000256" key="1">
    <source>
        <dbReference type="SAM" id="MobiDB-lite"/>
    </source>
</evidence>
<accession>A0A4R2PFJ3</accession>
<evidence type="ECO:0000313" key="2">
    <source>
        <dbReference type="EMBL" id="TCP32931.1"/>
    </source>
</evidence>
<keyword evidence="3" id="KW-1185">Reference proteome</keyword>
<dbReference type="RefSeq" id="WP_132708866.1">
    <property type="nucleotide sequence ID" value="NZ_JACIGF010000008.1"/>
</dbReference>
<dbReference type="AlphaFoldDB" id="A0A4R2PFJ3"/>
<feature type="region of interest" description="Disordered" evidence="1">
    <location>
        <begin position="284"/>
        <end position="306"/>
    </location>
</feature>
<sequence length="306" mass="32692">MGDQSNVWQVPNGGTPLPTSPGFAADQGPFQSPAPSTVINDEHGNPLTFGPSGQLMTFEQARLGDIDTMFFSRNADCGNNDLVTCLPETNTLVSPLDRWVVTDPTPSQTTINGERYALALDAVRDPNTGDIVCRVNTLDDLDLPGDGSLCQPNVPTDIEECLPFNPFGISQNDQDVLNYLLQDQVQFSEITQQVAGANISGALFDLPAGAVSLVLGFVHREEGGAFNGGQGTNINPNQRVQNVGGSFNSDEFYGEVLIPVIANGTAFGADLPLIDFVEVNSAAPESRDTRHHRIPGLSPVQHHVPL</sequence>
<organism evidence="2 3">
    <name type="scientific">Rhodothalassium salexigens DSM 2132</name>
    <dbReference type="NCBI Taxonomy" id="1188247"/>
    <lineage>
        <taxon>Bacteria</taxon>
        <taxon>Pseudomonadati</taxon>
        <taxon>Pseudomonadota</taxon>
        <taxon>Alphaproteobacteria</taxon>
        <taxon>Rhodothalassiales</taxon>
        <taxon>Rhodothalassiaceae</taxon>
        <taxon>Rhodothalassium</taxon>
    </lineage>
</organism>
<proteinExistence type="predicted"/>
<name>A0A4R2PFJ3_RHOSA</name>
<dbReference type="OrthoDB" id="7051241at2"/>
<protein>
    <submittedName>
        <fullName evidence="2">Uncharacterized protein</fullName>
    </submittedName>
</protein>
<dbReference type="EMBL" id="SLXO01000008">
    <property type="protein sequence ID" value="TCP32931.1"/>
    <property type="molecule type" value="Genomic_DNA"/>
</dbReference>
<reference evidence="2 3" key="1">
    <citation type="submission" date="2019-03" db="EMBL/GenBank/DDBJ databases">
        <title>Genomic Encyclopedia of Type Strains, Phase IV (KMG-IV): sequencing the most valuable type-strain genomes for metagenomic binning, comparative biology and taxonomic classification.</title>
        <authorList>
            <person name="Goeker M."/>
        </authorList>
    </citation>
    <scope>NUCLEOTIDE SEQUENCE [LARGE SCALE GENOMIC DNA]</scope>
    <source>
        <strain evidence="2 3">DSM 2132</strain>
    </source>
</reference>
<feature type="region of interest" description="Disordered" evidence="1">
    <location>
        <begin position="1"/>
        <end position="44"/>
    </location>
</feature>
<dbReference type="PANTHER" id="PTHR47234">
    <property type="match status" value="1"/>
</dbReference>
<dbReference type="InParanoid" id="A0A4R2PFJ3"/>
<comment type="caution">
    <text evidence="2">The sequence shown here is derived from an EMBL/GenBank/DDBJ whole genome shotgun (WGS) entry which is preliminary data.</text>
</comment>